<evidence type="ECO:0000313" key="3">
    <source>
        <dbReference type="Proteomes" id="UP000604825"/>
    </source>
</evidence>
<accession>A0A811S3M4</accession>
<feature type="region of interest" description="Disordered" evidence="1">
    <location>
        <begin position="89"/>
        <end position="123"/>
    </location>
</feature>
<dbReference type="AlphaFoldDB" id="A0A811S3M4"/>
<evidence type="ECO:0000256" key="1">
    <source>
        <dbReference type="SAM" id="MobiDB-lite"/>
    </source>
</evidence>
<gene>
    <name evidence="2" type="ORF">NCGR_LOCUS59762</name>
</gene>
<dbReference type="Proteomes" id="UP000604825">
    <property type="component" value="Unassembled WGS sequence"/>
</dbReference>
<name>A0A811S3M4_9POAL</name>
<reference evidence="2" key="1">
    <citation type="submission" date="2020-10" db="EMBL/GenBank/DDBJ databases">
        <authorList>
            <person name="Han B."/>
            <person name="Lu T."/>
            <person name="Zhao Q."/>
            <person name="Huang X."/>
            <person name="Zhao Y."/>
        </authorList>
    </citation>
    <scope>NUCLEOTIDE SEQUENCE</scope>
</reference>
<protein>
    <submittedName>
        <fullName evidence="2">Uncharacterized protein</fullName>
    </submittedName>
</protein>
<organism evidence="2 3">
    <name type="scientific">Miscanthus lutarioriparius</name>
    <dbReference type="NCBI Taxonomy" id="422564"/>
    <lineage>
        <taxon>Eukaryota</taxon>
        <taxon>Viridiplantae</taxon>
        <taxon>Streptophyta</taxon>
        <taxon>Embryophyta</taxon>
        <taxon>Tracheophyta</taxon>
        <taxon>Spermatophyta</taxon>
        <taxon>Magnoliopsida</taxon>
        <taxon>Liliopsida</taxon>
        <taxon>Poales</taxon>
        <taxon>Poaceae</taxon>
        <taxon>PACMAD clade</taxon>
        <taxon>Panicoideae</taxon>
        <taxon>Andropogonodae</taxon>
        <taxon>Andropogoneae</taxon>
        <taxon>Saccharinae</taxon>
        <taxon>Miscanthus</taxon>
    </lineage>
</organism>
<evidence type="ECO:0000313" key="2">
    <source>
        <dbReference type="EMBL" id="CAD6335664.1"/>
    </source>
</evidence>
<dbReference type="EMBL" id="CAJGYO010000018">
    <property type="protein sequence ID" value="CAD6335664.1"/>
    <property type="molecule type" value="Genomic_DNA"/>
</dbReference>
<sequence length="300" mass="32368">MGLDYQLLLAEIRAIRKEIESSIDESASTATCSSNTGCNSASTAPDALLDAEQKLVIPLPRSSESSCLGSVPESDLACPEQLAVDAAATEYSSASSSPASRPPPQSPVPTSLGAPRGQPSLFGFPDRGSQVLRLHRRIHDRGVLLRAHFGCDDRDVLIRDHFGRDGRGVLLRTYLGFADRSVLLRAHLGFADHGVFLRARLSFADRSVPLLVGLPEPARAISCGQDREEGRRRRLEPAGVLLLRALMSSSIAERSCSAPWIQFQTERSDRFLSGLLPCYYCAETVAAAAAADDDFGPCPY</sequence>
<comment type="caution">
    <text evidence="2">The sequence shown here is derived from an EMBL/GenBank/DDBJ whole genome shotgun (WGS) entry which is preliminary data.</text>
</comment>
<proteinExistence type="predicted"/>
<keyword evidence="3" id="KW-1185">Reference proteome</keyword>
<feature type="region of interest" description="Disordered" evidence="1">
    <location>
        <begin position="24"/>
        <end position="43"/>
    </location>
</feature>
<feature type="compositionally biased region" description="Low complexity" evidence="1">
    <location>
        <begin position="89"/>
        <end position="99"/>
    </location>
</feature>